<keyword evidence="3" id="KW-0805">Transcription regulation</keyword>
<evidence type="ECO:0000256" key="6">
    <source>
        <dbReference type="PROSITE-ProRule" id="PRU00169"/>
    </source>
</evidence>
<dbReference type="CDD" id="cd00383">
    <property type="entry name" value="trans_reg_C"/>
    <property type="match status" value="1"/>
</dbReference>
<dbReference type="PANTHER" id="PTHR48111">
    <property type="entry name" value="REGULATOR OF RPOS"/>
    <property type="match status" value="1"/>
</dbReference>
<evidence type="ECO:0000313" key="10">
    <source>
        <dbReference type="EMBL" id="OAB87741.1"/>
    </source>
</evidence>
<dbReference type="SMART" id="SM00448">
    <property type="entry name" value="REC"/>
    <property type="match status" value="1"/>
</dbReference>
<dbReference type="SUPFAM" id="SSF52172">
    <property type="entry name" value="CheY-like"/>
    <property type="match status" value="1"/>
</dbReference>
<evidence type="ECO:0000259" key="9">
    <source>
        <dbReference type="PROSITE" id="PS51755"/>
    </source>
</evidence>
<evidence type="ECO:0000256" key="5">
    <source>
        <dbReference type="ARBA" id="ARBA00023163"/>
    </source>
</evidence>
<protein>
    <submittedName>
        <fullName evidence="10">Two-component system response regulator</fullName>
    </submittedName>
</protein>
<dbReference type="InterPro" id="IPR036388">
    <property type="entry name" value="WH-like_DNA-bd_sf"/>
</dbReference>
<dbReference type="Gene3D" id="3.40.50.2300">
    <property type="match status" value="1"/>
</dbReference>
<keyword evidence="11" id="KW-1185">Reference proteome</keyword>
<dbReference type="PROSITE" id="PS51755">
    <property type="entry name" value="OMPR_PHOB"/>
    <property type="match status" value="1"/>
</dbReference>
<dbReference type="GO" id="GO:0006355">
    <property type="term" value="P:regulation of DNA-templated transcription"/>
    <property type="evidence" value="ECO:0007669"/>
    <property type="project" value="InterPro"/>
</dbReference>
<dbReference type="Gene3D" id="1.10.10.10">
    <property type="entry name" value="Winged helix-like DNA-binding domain superfamily/Winged helix DNA-binding domain"/>
    <property type="match status" value="1"/>
</dbReference>
<dbReference type="InterPro" id="IPR011006">
    <property type="entry name" value="CheY-like_superfamily"/>
</dbReference>
<dbReference type="GO" id="GO:0000156">
    <property type="term" value="F:phosphorelay response regulator activity"/>
    <property type="evidence" value="ECO:0007669"/>
    <property type="project" value="TreeGrafter"/>
</dbReference>
<dbReference type="Gene3D" id="6.10.250.690">
    <property type="match status" value="1"/>
</dbReference>
<dbReference type="STRING" id="262209.AWH69_06780"/>
<dbReference type="FunFam" id="3.40.50.2300:FF:000001">
    <property type="entry name" value="DNA-binding response regulator PhoB"/>
    <property type="match status" value="1"/>
</dbReference>
<dbReference type="RefSeq" id="WP_068273415.1">
    <property type="nucleotide sequence ID" value="NZ_LQZG01000002.1"/>
</dbReference>
<feature type="domain" description="OmpR/PhoB-type" evidence="9">
    <location>
        <begin position="138"/>
        <end position="232"/>
    </location>
</feature>
<dbReference type="InterPro" id="IPR016032">
    <property type="entry name" value="Sig_transdc_resp-reg_C-effctor"/>
</dbReference>
<evidence type="ECO:0000256" key="1">
    <source>
        <dbReference type="ARBA" id="ARBA00022553"/>
    </source>
</evidence>
<dbReference type="InterPro" id="IPR001867">
    <property type="entry name" value="OmpR/PhoB-type_DNA-bd"/>
</dbReference>
<dbReference type="PANTHER" id="PTHR48111:SF4">
    <property type="entry name" value="DNA-BINDING DUAL TRANSCRIPTIONAL REGULATOR OMPR"/>
    <property type="match status" value="1"/>
</dbReference>
<dbReference type="GO" id="GO:0000976">
    <property type="term" value="F:transcription cis-regulatory region binding"/>
    <property type="evidence" value="ECO:0007669"/>
    <property type="project" value="TreeGrafter"/>
</dbReference>
<dbReference type="PROSITE" id="PS50110">
    <property type="entry name" value="RESPONSE_REGULATORY"/>
    <property type="match status" value="1"/>
</dbReference>
<accession>A0A176QDG3</accession>
<dbReference type="Pfam" id="PF00486">
    <property type="entry name" value="Trans_reg_C"/>
    <property type="match status" value="1"/>
</dbReference>
<dbReference type="SUPFAM" id="SSF46894">
    <property type="entry name" value="C-terminal effector domain of the bipartite response regulators"/>
    <property type="match status" value="1"/>
</dbReference>
<name>A0A176QDG3_9MICO</name>
<dbReference type="GO" id="GO:0005829">
    <property type="term" value="C:cytosol"/>
    <property type="evidence" value="ECO:0007669"/>
    <property type="project" value="TreeGrafter"/>
</dbReference>
<reference evidence="10 11" key="1">
    <citation type="submission" date="2016-01" db="EMBL/GenBank/DDBJ databases">
        <title>Janibacter melonis strain CD11_4 genome sequencing and assembly.</title>
        <authorList>
            <person name="Nair G.R."/>
            <person name="Kaur G."/>
            <person name="Chander A.M."/>
            <person name="Mayilraj S."/>
        </authorList>
    </citation>
    <scope>NUCLEOTIDE SEQUENCE [LARGE SCALE GENOMIC DNA]</scope>
    <source>
        <strain evidence="10 11">CD11-4</strain>
    </source>
</reference>
<keyword evidence="5" id="KW-0804">Transcription</keyword>
<evidence type="ECO:0000256" key="2">
    <source>
        <dbReference type="ARBA" id="ARBA00023012"/>
    </source>
</evidence>
<evidence type="ECO:0000313" key="11">
    <source>
        <dbReference type="Proteomes" id="UP000076976"/>
    </source>
</evidence>
<organism evidence="10 11">
    <name type="scientific">Janibacter melonis</name>
    <dbReference type="NCBI Taxonomy" id="262209"/>
    <lineage>
        <taxon>Bacteria</taxon>
        <taxon>Bacillati</taxon>
        <taxon>Actinomycetota</taxon>
        <taxon>Actinomycetes</taxon>
        <taxon>Micrococcales</taxon>
        <taxon>Intrasporangiaceae</taxon>
        <taxon>Janibacter</taxon>
    </lineage>
</organism>
<evidence type="ECO:0000256" key="4">
    <source>
        <dbReference type="ARBA" id="ARBA00023125"/>
    </source>
</evidence>
<dbReference type="SMART" id="SM00862">
    <property type="entry name" value="Trans_reg_C"/>
    <property type="match status" value="1"/>
</dbReference>
<keyword evidence="4 7" id="KW-0238">DNA-binding</keyword>
<dbReference type="InterPro" id="IPR001789">
    <property type="entry name" value="Sig_transdc_resp-reg_receiver"/>
</dbReference>
<dbReference type="Proteomes" id="UP000076976">
    <property type="component" value="Unassembled WGS sequence"/>
</dbReference>
<keyword evidence="1 6" id="KW-0597">Phosphoprotein</keyword>
<dbReference type="InterPro" id="IPR039420">
    <property type="entry name" value="WalR-like"/>
</dbReference>
<dbReference type="Pfam" id="PF00072">
    <property type="entry name" value="Response_reg"/>
    <property type="match status" value="1"/>
</dbReference>
<gene>
    <name evidence="10" type="ORF">AWH69_06780</name>
</gene>
<evidence type="ECO:0000256" key="3">
    <source>
        <dbReference type="ARBA" id="ARBA00023015"/>
    </source>
</evidence>
<dbReference type="AlphaFoldDB" id="A0A176QDG3"/>
<proteinExistence type="predicted"/>
<dbReference type="EMBL" id="LQZG01000002">
    <property type="protein sequence ID" value="OAB87741.1"/>
    <property type="molecule type" value="Genomic_DNA"/>
</dbReference>
<feature type="modified residue" description="4-aspartylphosphate" evidence="6">
    <location>
        <position position="60"/>
    </location>
</feature>
<keyword evidence="2" id="KW-0902">Two-component regulatory system</keyword>
<evidence type="ECO:0000259" key="8">
    <source>
        <dbReference type="PROSITE" id="PS50110"/>
    </source>
</evidence>
<feature type="domain" description="Response regulatory" evidence="8">
    <location>
        <begin position="11"/>
        <end position="124"/>
    </location>
</feature>
<dbReference type="CDD" id="cd17574">
    <property type="entry name" value="REC_OmpR"/>
    <property type="match status" value="1"/>
</dbReference>
<dbReference type="GO" id="GO:0032993">
    <property type="term" value="C:protein-DNA complex"/>
    <property type="evidence" value="ECO:0007669"/>
    <property type="project" value="TreeGrafter"/>
</dbReference>
<feature type="DNA-binding region" description="OmpR/PhoB-type" evidence="7">
    <location>
        <begin position="138"/>
        <end position="232"/>
    </location>
</feature>
<evidence type="ECO:0000256" key="7">
    <source>
        <dbReference type="PROSITE-ProRule" id="PRU01091"/>
    </source>
</evidence>
<sequence>MPLDPVPAPRRVLVVEDDPTINQALCDRFAAEGFAVERAVDGPGAVATFERTAPDVVVLDLMLPGFDGLEVMRRIQPLRPVPVLVLTARDEEADVVLGLGLGADDYLTKPFRMREVLARVHALLRRVDRARELADPGTPVLRHDGLELDPRTRRCTVEGTDVHLTPTEFDLLALLCAEPGTVVRRERIVAELWGWDESLGSRTLDSHVKAVRAKVGAHRLRTVHGVGYALADETP</sequence>
<comment type="caution">
    <text evidence="10">The sequence shown here is derived from an EMBL/GenBank/DDBJ whole genome shotgun (WGS) entry which is preliminary data.</text>
</comment>